<dbReference type="PANTHER" id="PTHR35093:SF8">
    <property type="entry name" value="OUTER MEMBRANE PROTEIN NMB0088-RELATED"/>
    <property type="match status" value="1"/>
</dbReference>
<keyword evidence="7" id="KW-0998">Cell outer membrane</keyword>
<evidence type="ECO:0000256" key="1">
    <source>
        <dbReference type="ARBA" id="ARBA00004571"/>
    </source>
</evidence>
<keyword evidence="4" id="KW-0812">Transmembrane</keyword>
<evidence type="ECO:0000256" key="3">
    <source>
        <dbReference type="ARBA" id="ARBA00022452"/>
    </source>
</evidence>
<proteinExistence type="inferred from homology"/>
<keyword evidence="3" id="KW-1134">Transmembrane beta strand</keyword>
<dbReference type="HOGENOM" id="CLU_646977_0_0_6"/>
<sequence length="455" mass="47282">MQKEFTFVGNVRPINSAQLPRLLLLALVSAASPGVLALNSGTDLNLSLKPIAGGMAGAAYTKPQEISAALFGNPATLTQFKGFNFGLGAAILEPDVDNYQSNNGFTHHSHSLAQNYIAPDVALGAEIAPGFVLGAGVAVDSGLGADYRTQPINAGAGLGLGGAGAGGAATLPLLVELLSFSANLGAAYEVTPDLSLGAALTVGFGLGQFGTSGSTTGLAGLTGDFGGTTSSVHDISIRGSLGATYRLTEDVKLGLSLKTPLQYHYQNVLATTINGHQVYQDVKLEQPFEVTWGAAANVTPNLLLEADVAWKNWSQSSLYKDVYKDQFLAMLGGQYSLGNWQFRTGYSYASKLLRDNPNGTVGGFGGVGTLPLDTGVPGVLDHNDIIKVVQTTLGPVVWEHTATAGLGYAFSPKFRLDAFAAYAFEGSAERSTLALGDYRATGSEWSLGAGANFRF</sequence>
<evidence type="ECO:0000256" key="4">
    <source>
        <dbReference type="ARBA" id="ARBA00022692"/>
    </source>
</evidence>
<reference evidence="8 9" key="1">
    <citation type="journal article" date="2013" name="Genome Announc.">
        <title>Genome Sequence of the Obligate Gammaproteobacterial Methanotroph Methylomicrobium album Strain BG8.</title>
        <authorList>
            <person name="Kits K.D."/>
            <person name="Kalyuzhnaya M.G."/>
            <person name="Klotz M.G."/>
            <person name="Jetten M.S."/>
            <person name="Op den Camp H.J."/>
            <person name="Vuilleumier S."/>
            <person name="Bringel F."/>
            <person name="Dispirito A.A."/>
            <person name="Murrell J.C."/>
            <person name="Bruce D."/>
            <person name="Cheng J.F."/>
            <person name="Copeland A."/>
            <person name="Goodwin L."/>
            <person name="Hauser L."/>
            <person name="Lajus A."/>
            <person name="Land M.L."/>
            <person name="Lapidus A."/>
            <person name="Lucas S."/>
            <person name="Medigue C."/>
            <person name="Pitluck S."/>
            <person name="Woyke T."/>
            <person name="Zeytun A."/>
            <person name="Stein L.Y."/>
        </authorList>
    </citation>
    <scope>NUCLEOTIDE SEQUENCE [LARGE SCALE GENOMIC DNA]</scope>
    <source>
        <strain evidence="8 9">BG8</strain>
    </source>
</reference>
<protein>
    <submittedName>
        <fullName evidence="8">Long-chain fatty acid transport protein</fullName>
    </submittedName>
</protein>
<dbReference type="Proteomes" id="UP000005090">
    <property type="component" value="Chromosome"/>
</dbReference>
<comment type="similarity">
    <text evidence="2">Belongs to the OmpP1/FadL family.</text>
</comment>
<evidence type="ECO:0000256" key="2">
    <source>
        <dbReference type="ARBA" id="ARBA00008163"/>
    </source>
</evidence>
<dbReference type="InterPro" id="IPR005017">
    <property type="entry name" value="OMPP1/FadL/TodX"/>
</dbReference>
<organism evidence="8 9">
    <name type="scientific">Methylomicrobium album BG8</name>
    <dbReference type="NCBI Taxonomy" id="686340"/>
    <lineage>
        <taxon>Bacteria</taxon>
        <taxon>Pseudomonadati</taxon>
        <taxon>Pseudomonadota</taxon>
        <taxon>Gammaproteobacteria</taxon>
        <taxon>Methylococcales</taxon>
        <taxon>Methylococcaceae</taxon>
        <taxon>Methylomicrobium</taxon>
    </lineage>
</organism>
<evidence type="ECO:0000256" key="6">
    <source>
        <dbReference type="ARBA" id="ARBA00023136"/>
    </source>
</evidence>
<keyword evidence="9" id="KW-1185">Reference proteome</keyword>
<evidence type="ECO:0000313" key="8">
    <source>
        <dbReference type="EMBL" id="EIC31549.1"/>
    </source>
</evidence>
<dbReference type="GO" id="GO:0009279">
    <property type="term" value="C:cell outer membrane"/>
    <property type="evidence" value="ECO:0007669"/>
    <property type="project" value="UniProtKB-SubCell"/>
</dbReference>
<evidence type="ECO:0000256" key="7">
    <source>
        <dbReference type="ARBA" id="ARBA00023237"/>
    </source>
</evidence>
<gene>
    <name evidence="8" type="ORF">Metal_3912</name>
</gene>
<dbReference type="eggNOG" id="COG2067">
    <property type="taxonomic scope" value="Bacteria"/>
</dbReference>
<dbReference type="Gene3D" id="2.40.160.60">
    <property type="entry name" value="Outer membrane protein transport protein (OMPP1/FadL/TodX)"/>
    <property type="match status" value="1"/>
</dbReference>
<accession>H8GJ42</accession>
<dbReference type="SUPFAM" id="SSF56935">
    <property type="entry name" value="Porins"/>
    <property type="match status" value="1"/>
</dbReference>
<dbReference type="STRING" id="686340.Metal_3912"/>
<keyword evidence="6" id="KW-0472">Membrane</keyword>
<keyword evidence="5" id="KW-0732">Signal</keyword>
<dbReference type="PANTHER" id="PTHR35093">
    <property type="entry name" value="OUTER MEMBRANE PROTEIN NMB0088-RELATED"/>
    <property type="match status" value="1"/>
</dbReference>
<comment type="subcellular location">
    <subcellularLocation>
        <location evidence="1">Cell outer membrane</location>
        <topology evidence="1">Multi-pass membrane protein</topology>
    </subcellularLocation>
</comment>
<dbReference type="Pfam" id="PF03349">
    <property type="entry name" value="Toluene_X"/>
    <property type="match status" value="1"/>
</dbReference>
<name>H8GJ42_METAL</name>
<dbReference type="EMBL" id="CM001475">
    <property type="protein sequence ID" value="EIC31549.1"/>
    <property type="molecule type" value="Genomic_DNA"/>
</dbReference>
<evidence type="ECO:0000256" key="5">
    <source>
        <dbReference type="ARBA" id="ARBA00022729"/>
    </source>
</evidence>
<evidence type="ECO:0000313" key="9">
    <source>
        <dbReference type="Proteomes" id="UP000005090"/>
    </source>
</evidence>
<dbReference type="AlphaFoldDB" id="H8GJ42"/>
<dbReference type="GO" id="GO:0015483">
    <property type="term" value="F:long-chain fatty acid transporting porin activity"/>
    <property type="evidence" value="ECO:0007669"/>
    <property type="project" value="TreeGrafter"/>
</dbReference>